<accession>A0AAJ0GRJ7</accession>
<comment type="subcellular location">
    <subcellularLocation>
        <location evidence="2">Mitochondrion</location>
    </subcellularLocation>
</comment>
<dbReference type="Pfam" id="PF06413">
    <property type="entry name" value="Neugrin"/>
    <property type="match status" value="1"/>
</dbReference>
<dbReference type="InterPro" id="IPR010487">
    <property type="entry name" value="NGRN/Rrg9"/>
</dbReference>
<evidence type="ECO:0000256" key="2">
    <source>
        <dbReference type="ARBA" id="ARBA00004173"/>
    </source>
</evidence>
<protein>
    <recommendedName>
        <fullName evidence="4">Required for respiratory growth protein 9, mitochondrial</fullName>
    </recommendedName>
</protein>
<sequence>MDCACRTAALRIFVKSIAQVHLPLRAAPSRLAEYQAQARYSQRSRLYHRTPTSTFATGSRALHTSSCVRSSPAAVAEAGEGQLERADKHKDTTVTDTTPRSSEPAPGRSGDTESQGHHAPTAGSGVQKEKAAEAETKKLSKRAKRELKDQRRFQGGLGVEYDGDDRPKEKEPWMIQKEALKKKFPEGWSPRKKLSPDALIGIRMLHQQFPEEYTTEVLAKKFEVSPEAIRRILKSKWTPDPEEELRRQERWFNRGKKVWTHWAALGKKPPRKWRAEGIVRDPIWNRPRGPNHKDPAARAEAQRRLAKGLTE</sequence>
<feature type="compositionally biased region" description="Basic and acidic residues" evidence="6">
    <location>
        <begin position="127"/>
        <end position="138"/>
    </location>
</feature>
<evidence type="ECO:0000256" key="6">
    <source>
        <dbReference type="SAM" id="MobiDB-lite"/>
    </source>
</evidence>
<dbReference type="PANTHER" id="PTHR13475:SF3">
    <property type="entry name" value="NEUGRIN"/>
    <property type="match status" value="1"/>
</dbReference>
<evidence type="ECO:0000256" key="1">
    <source>
        <dbReference type="ARBA" id="ARBA00003548"/>
    </source>
</evidence>
<dbReference type="GO" id="GO:0005739">
    <property type="term" value="C:mitochondrion"/>
    <property type="evidence" value="ECO:0007669"/>
    <property type="project" value="UniProtKB-SubCell"/>
</dbReference>
<feature type="compositionally biased region" description="Basic and acidic residues" evidence="6">
    <location>
        <begin position="291"/>
        <end position="303"/>
    </location>
</feature>
<evidence type="ECO:0000256" key="4">
    <source>
        <dbReference type="ARBA" id="ARBA00013566"/>
    </source>
</evidence>
<dbReference type="PANTHER" id="PTHR13475">
    <property type="entry name" value="NEUGRIN"/>
    <property type="match status" value="1"/>
</dbReference>
<dbReference type="EMBL" id="JAUDZG010000005">
    <property type="protein sequence ID" value="KAK3304615.1"/>
    <property type="molecule type" value="Genomic_DNA"/>
</dbReference>
<dbReference type="RefSeq" id="XP_062720395.1">
    <property type="nucleotide sequence ID" value="XM_062865051.1"/>
</dbReference>
<proteinExistence type="inferred from homology"/>
<evidence type="ECO:0000256" key="3">
    <source>
        <dbReference type="ARBA" id="ARBA00010895"/>
    </source>
</evidence>
<reference evidence="7" key="1">
    <citation type="journal article" date="2023" name="Mol. Phylogenet. Evol.">
        <title>Genome-scale phylogeny and comparative genomics of the fungal order Sordariales.</title>
        <authorList>
            <person name="Hensen N."/>
            <person name="Bonometti L."/>
            <person name="Westerberg I."/>
            <person name="Brannstrom I.O."/>
            <person name="Guillou S."/>
            <person name="Cros-Aarteil S."/>
            <person name="Calhoun S."/>
            <person name="Haridas S."/>
            <person name="Kuo A."/>
            <person name="Mondo S."/>
            <person name="Pangilinan J."/>
            <person name="Riley R."/>
            <person name="LaButti K."/>
            <person name="Andreopoulos B."/>
            <person name="Lipzen A."/>
            <person name="Chen C."/>
            <person name="Yan M."/>
            <person name="Daum C."/>
            <person name="Ng V."/>
            <person name="Clum A."/>
            <person name="Steindorff A."/>
            <person name="Ohm R.A."/>
            <person name="Martin F."/>
            <person name="Silar P."/>
            <person name="Natvig D.O."/>
            <person name="Lalanne C."/>
            <person name="Gautier V."/>
            <person name="Ament-Velasquez S.L."/>
            <person name="Kruys A."/>
            <person name="Hutchinson M.I."/>
            <person name="Powell A.J."/>
            <person name="Barry K."/>
            <person name="Miller A.N."/>
            <person name="Grigoriev I.V."/>
            <person name="Debuchy R."/>
            <person name="Gladieux P."/>
            <person name="Hiltunen Thoren M."/>
            <person name="Johannesson H."/>
        </authorList>
    </citation>
    <scope>NUCLEOTIDE SEQUENCE</scope>
    <source>
        <strain evidence="7">CBS 333.67</strain>
    </source>
</reference>
<keyword evidence="8" id="KW-1185">Reference proteome</keyword>
<evidence type="ECO:0000313" key="8">
    <source>
        <dbReference type="Proteomes" id="UP001273166"/>
    </source>
</evidence>
<comment type="similarity">
    <text evidence="3">Belongs to the RRG9 family.</text>
</comment>
<feature type="compositionally biased region" description="Basic and acidic residues" evidence="6">
    <location>
        <begin position="82"/>
        <end position="93"/>
    </location>
</feature>
<comment type="caution">
    <text evidence="7">The sequence shown here is derived from an EMBL/GenBank/DDBJ whole genome shotgun (WGS) entry which is preliminary data.</text>
</comment>
<gene>
    <name evidence="7" type="ORF">B0T15DRAFT_400286</name>
</gene>
<evidence type="ECO:0000313" key="7">
    <source>
        <dbReference type="EMBL" id="KAK3304615.1"/>
    </source>
</evidence>
<name>A0AAJ0GRJ7_9PEZI</name>
<dbReference type="Proteomes" id="UP001273166">
    <property type="component" value="Unassembled WGS sequence"/>
</dbReference>
<dbReference type="GeneID" id="87883880"/>
<organism evidence="7 8">
    <name type="scientific">Chaetomium strumarium</name>
    <dbReference type="NCBI Taxonomy" id="1170767"/>
    <lineage>
        <taxon>Eukaryota</taxon>
        <taxon>Fungi</taxon>
        <taxon>Dikarya</taxon>
        <taxon>Ascomycota</taxon>
        <taxon>Pezizomycotina</taxon>
        <taxon>Sordariomycetes</taxon>
        <taxon>Sordariomycetidae</taxon>
        <taxon>Sordariales</taxon>
        <taxon>Chaetomiaceae</taxon>
        <taxon>Chaetomium</taxon>
    </lineage>
</organism>
<dbReference type="AlphaFoldDB" id="A0AAJ0GRJ7"/>
<dbReference type="GO" id="GO:0005634">
    <property type="term" value="C:nucleus"/>
    <property type="evidence" value="ECO:0007669"/>
    <property type="project" value="TreeGrafter"/>
</dbReference>
<comment type="function">
    <text evidence="1">Required for respiratory activity and maintenance and expression of the mitochondrial genome.</text>
</comment>
<keyword evidence="5" id="KW-0809">Transit peptide</keyword>
<evidence type="ECO:0000256" key="5">
    <source>
        <dbReference type="ARBA" id="ARBA00022946"/>
    </source>
</evidence>
<reference evidence="7" key="2">
    <citation type="submission" date="2023-06" db="EMBL/GenBank/DDBJ databases">
        <authorList>
            <consortium name="Lawrence Berkeley National Laboratory"/>
            <person name="Mondo S.J."/>
            <person name="Hensen N."/>
            <person name="Bonometti L."/>
            <person name="Westerberg I."/>
            <person name="Brannstrom I.O."/>
            <person name="Guillou S."/>
            <person name="Cros-Aarteil S."/>
            <person name="Calhoun S."/>
            <person name="Haridas S."/>
            <person name="Kuo A."/>
            <person name="Pangilinan J."/>
            <person name="Riley R."/>
            <person name="Labutti K."/>
            <person name="Andreopoulos B."/>
            <person name="Lipzen A."/>
            <person name="Chen C."/>
            <person name="Yanf M."/>
            <person name="Daum C."/>
            <person name="Ng V."/>
            <person name="Clum A."/>
            <person name="Steindorff A."/>
            <person name="Ohm R."/>
            <person name="Martin F."/>
            <person name="Silar P."/>
            <person name="Natvig D."/>
            <person name="Lalanne C."/>
            <person name="Gautier V."/>
            <person name="Ament-Velasquez S.L."/>
            <person name="Kruys A."/>
            <person name="Hutchinson M.I."/>
            <person name="Powell A.J."/>
            <person name="Barry K."/>
            <person name="Miller A.N."/>
            <person name="Grigoriev I.V."/>
            <person name="Debuchy R."/>
            <person name="Gladieux P."/>
            <person name="Thoren M.H."/>
            <person name="Johannesson H."/>
        </authorList>
    </citation>
    <scope>NUCLEOTIDE SEQUENCE</scope>
    <source>
        <strain evidence="7">CBS 333.67</strain>
    </source>
</reference>
<feature type="region of interest" description="Disordered" evidence="6">
    <location>
        <begin position="72"/>
        <end position="170"/>
    </location>
</feature>
<feature type="region of interest" description="Disordered" evidence="6">
    <location>
        <begin position="283"/>
        <end position="311"/>
    </location>
</feature>